<dbReference type="InterPro" id="IPR027268">
    <property type="entry name" value="Peptidase_M4/M1_CTD_sf"/>
</dbReference>
<evidence type="ECO:0000313" key="2">
    <source>
        <dbReference type="Proteomes" id="UP000593890"/>
    </source>
</evidence>
<evidence type="ECO:0000313" key="1">
    <source>
        <dbReference type="EMBL" id="BCI60990.1"/>
    </source>
</evidence>
<sequence length="561" mass="63231">MMRVSKNTKLILAIAIPLAVLIAAFAVCFFVVDIPPSFRYNVSVSEDDPQTLNVNMTISMPWLCKKQEVYVYLGNKNISLRSCTDSSGKNETPVVSNDIAAIPVSRGGSVSIDYDVSVSVSAKHGNRGAITDDYIVFDGDQVFLLPAEFYVFDEEGVENSVKQIDMNFQFPEDWKKIIPFEQIENPQWMDIYKISKNAFVFGQFDEEQNPDTGLTIYTLPGQAVENSDGFDSLFAYYTDLFGSKPSSYNIVLLPSDSSGEKIMGGAGTGTVAASFDPDLLRDWQLLSHRMFHAFYDNAAPYANVHAAPNLWLNEGLATYYENLATDALPETLKTQLGVDVNRQMALTFDQYLYMRLKDPFSYNFAPMDENQITSEAMSEFLHYTTAPLIVQAFENLSLELGNEPDSLLHYCLKESSFEDRYTALTAAMDLLGSEAQDFCESYLVGVDIPPLWELKAYQPSSEDVLESLNYIEVLLGSWQKKENSDYPTHIVSEDELEEAMSTIDDHDISLLSSEMEQSLKEYCPEVYALVADYYNQATEQGFELDDKDLRFKMYGEESVYN</sequence>
<dbReference type="EMBL" id="AP023321">
    <property type="protein sequence ID" value="BCI60990.1"/>
    <property type="molecule type" value="Genomic_DNA"/>
</dbReference>
<proteinExistence type="predicted"/>
<name>A0A7I8D2D0_9FIRM</name>
<dbReference type="SUPFAM" id="SSF55486">
    <property type="entry name" value="Metalloproteases ('zincins'), catalytic domain"/>
    <property type="match status" value="1"/>
</dbReference>
<evidence type="ECO:0008006" key="3">
    <source>
        <dbReference type="Google" id="ProtNLM"/>
    </source>
</evidence>
<organism evidence="1 2">
    <name type="scientific">Solibaculum mannosilyticum</name>
    <dbReference type="NCBI Taxonomy" id="2780922"/>
    <lineage>
        <taxon>Bacteria</taxon>
        <taxon>Bacillati</taxon>
        <taxon>Bacillota</taxon>
        <taxon>Clostridia</taxon>
        <taxon>Eubacteriales</taxon>
        <taxon>Oscillospiraceae</taxon>
        <taxon>Solibaculum</taxon>
    </lineage>
</organism>
<accession>A0A7I8D2D0</accession>
<dbReference type="Gene3D" id="1.10.390.10">
    <property type="entry name" value="Neutral Protease Domain 2"/>
    <property type="match status" value="1"/>
</dbReference>
<dbReference type="AlphaFoldDB" id="A0A7I8D2D0"/>
<dbReference type="KEGG" id="sman:C12CBH8_16290"/>
<dbReference type="Proteomes" id="UP000593890">
    <property type="component" value="Chromosome"/>
</dbReference>
<keyword evidence="2" id="KW-1185">Reference proteome</keyword>
<gene>
    <name evidence="1" type="ORF">C12CBH8_16290</name>
</gene>
<dbReference type="RefSeq" id="WP_215532994.1">
    <property type="nucleotide sequence ID" value="NZ_AP023321.1"/>
</dbReference>
<reference evidence="2" key="1">
    <citation type="submission" date="2020-07" db="EMBL/GenBank/DDBJ databases">
        <title>Complete genome sequencing of Clostridia bacterium strain 12CBH8.</title>
        <authorList>
            <person name="Sakamoto M."/>
            <person name="Murakami T."/>
            <person name="Mori H."/>
        </authorList>
    </citation>
    <scope>NUCLEOTIDE SEQUENCE [LARGE SCALE GENOMIC DNA]</scope>
    <source>
        <strain evidence="2">12CBH8</strain>
    </source>
</reference>
<protein>
    <recommendedName>
        <fullName evidence="3">Peptidase M61 catalytic domain-containing protein</fullName>
    </recommendedName>
</protein>